<organism evidence="4">
    <name type="scientific">Mesocestoides corti</name>
    <name type="common">Flatworm</name>
    <dbReference type="NCBI Taxonomy" id="53468"/>
    <lineage>
        <taxon>Eukaryota</taxon>
        <taxon>Metazoa</taxon>
        <taxon>Spiralia</taxon>
        <taxon>Lophotrochozoa</taxon>
        <taxon>Platyhelminthes</taxon>
        <taxon>Cestoda</taxon>
        <taxon>Eucestoda</taxon>
        <taxon>Cyclophyllidea</taxon>
        <taxon>Mesocestoididae</taxon>
        <taxon>Mesocestoides</taxon>
    </lineage>
</organism>
<dbReference type="InterPro" id="IPR051624">
    <property type="entry name" value="RMD1/Sad1-interacting"/>
</dbReference>
<evidence type="ECO:0000256" key="2">
    <source>
        <dbReference type="SAM" id="MobiDB-lite"/>
    </source>
</evidence>
<proteinExistence type="inferred from homology"/>
<dbReference type="PANTHER" id="PTHR16255:SF1">
    <property type="entry name" value="REQUIRED FOR MEIOTIC NUCLEAR DIVISION PROTEIN 1 HOMOLOG"/>
    <property type="match status" value="1"/>
</dbReference>
<dbReference type="AlphaFoldDB" id="A0A5K3FDE3"/>
<comment type="similarity">
    <text evidence="1">Belongs to the RMD1/sif2 family.</text>
</comment>
<name>A0A5K3FDE3_MESCO</name>
<reference evidence="4" key="1">
    <citation type="submission" date="2019-11" db="UniProtKB">
        <authorList>
            <consortium name="WormBaseParasite"/>
        </authorList>
    </citation>
    <scope>IDENTIFICATION</scope>
</reference>
<feature type="region of interest" description="Disordered" evidence="2">
    <location>
        <begin position="181"/>
        <end position="202"/>
    </location>
</feature>
<dbReference type="PANTHER" id="PTHR16255">
    <property type="entry name" value="REQUIRED FOR MEIOTIC NUCLEAR DIVISION PROTEIN 1 HOMOLOG"/>
    <property type="match status" value="1"/>
</dbReference>
<evidence type="ECO:0000259" key="3">
    <source>
        <dbReference type="Pfam" id="PF02582"/>
    </source>
</evidence>
<dbReference type="GO" id="GO:0070131">
    <property type="term" value="P:positive regulation of mitochondrial translation"/>
    <property type="evidence" value="ECO:0007669"/>
    <property type="project" value="TreeGrafter"/>
</dbReference>
<evidence type="ECO:0000313" key="4">
    <source>
        <dbReference type="WBParaSite" id="MCU_006954-RB"/>
    </source>
</evidence>
<dbReference type="Pfam" id="PF02582">
    <property type="entry name" value="DUF155"/>
    <property type="match status" value="1"/>
</dbReference>
<protein>
    <submittedName>
        <fullName evidence="4">DUF155 domain-containing protein</fullName>
    </submittedName>
</protein>
<dbReference type="GO" id="GO:0005739">
    <property type="term" value="C:mitochondrion"/>
    <property type="evidence" value="ECO:0007669"/>
    <property type="project" value="UniProtKB-ARBA"/>
</dbReference>
<dbReference type="InterPro" id="IPR003734">
    <property type="entry name" value="DUF155"/>
</dbReference>
<dbReference type="WBParaSite" id="MCU_006954-RB">
    <property type="protein sequence ID" value="MCU_006954-RB"/>
    <property type="gene ID" value="MCU_006954"/>
</dbReference>
<sequence>MDAVGELRATRICSTRSFRIHFAILSKPKLRQPITWSSQYRFGFGAILGPRSTKTCSGISIKLVSESWLSPTSALAYRKPCSYANAKMAYTLLSFLVKLSLLETSFDAVAVQMQPWIEKMQTGLGVFFPVSAVFRKTGELFTLRHLLNISTTISETPDFYWDRPEVEKLFQNLKSALSVQSRTNVSSSTKTKKQPDNRHGSNVSNTLLLQILNSKLNTCCELTEILTNHLEARHSSRLEWMIIVLILVEVIFEFQHHYERKKWSEEKECSNT</sequence>
<feature type="domain" description="DUF155" evidence="3">
    <location>
        <begin position="97"/>
        <end position="185"/>
    </location>
</feature>
<accession>A0A5K3FDE3</accession>
<evidence type="ECO:0000256" key="1">
    <source>
        <dbReference type="ARBA" id="ARBA00008306"/>
    </source>
</evidence>